<dbReference type="InParanoid" id="A0A0C3CR94"/>
<proteinExistence type="predicted"/>
<reference evidence="1 2" key="1">
    <citation type="submission" date="2014-04" db="EMBL/GenBank/DDBJ databases">
        <authorList>
            <consortium name="DOE Joint Genome Institute"/>
            <person name="Kuo A."/>
            <person name="Kohler A."/>
            <person name="Nagy L.G."/>
            <person name="Floudas D."/>
            <person name="Copeland A."/>
            <person name="Barry K.W."/>
            <person name="Cichocki N."/>
            <person name="Veneault-Fourrey C."/>
            <person name="LaButti K."/>
            <person name="Lindquist E.A."/>
            <person name="Lipzen A."/>
            <person name="Lundell T."/>
            <person name="Morin E."/>
            <person name="Murat C."/>
            <person name="Sun H."/>
            <person name="Tunlid A."/>
            <person name="Henrissat B."/>
            <person name="Grigoriev I.V."/>
            <person name="Hibbett D.S."/>
            <person name="Martin F."/>
            <person name="Nordberg H.P."/>
            <person name="Cantor M.N."/>
            <person name="Hua S.X."/>
        </authorList>
    </citation>
    <scope>NUCLEOTIDE SEQUENCE [LARGE SCALE GENOMIC DNA]</scope>
    <source>
        <strain evidence="1 2">Foug A</strain>
    </source>
</reference>
<name>A0A0C3CR94_9AGAM</name>
<dbReference type="AlphaFoldDB" id="A0A0C3CR94"/>
<reference evidence="2" key="2">
    <citation type="submission" date="2015-01" db="EMBL/GenBank/DDBJ databases">
        <title>Evolutionary Origins and Diversification of the Mycorrhizal Mutualists.</title>
        <authorList>
            <consortium name="DOE Joint Genome Institute"/>
            <consortium name="Mycorrhizal Genomics Consortium"/>
            <person name="Kohler A."/>
            <person name="Kuo A."/>
            <person name="Nagy L.G."/>
            <person name="Floudas D."/>
            <person name="Copeland A."/>
            <person name="Barry K.W."/>
            <person name="Cichocki N."/>
            <person name="Veneault-Fourrey C."/>
            <person name="LaButti K."/>
            <person name="Lindquist E.A."/>
            <person name="Lipzen A."/>
            <person name="Lundell T."/>
            <person name="Morin E."/>
            <person name="Murat C."/>
            <person name="Riley R."/>
            <person name="Ohm R."/>
            <person name="Sun H."/>
            <person name="Tunlid A."/>
            <person name="Henrissat B."/>
            <person name="Grigoriev I.V."/>
            <person name="Hibbett D.S."/>
            <person name="Martin F."/>
        </authorList>
    </citation>
    <scope>NUCLEOTIDE SEQUENCE [LARGE SCALE GENOMIC DNA]</scope>
    <source>
        <strain evidence="2">Foug A</strain>
    </source>
</reference>
<sequence>MDGVSIKLSYAPHGINLGDYADSEDFSCERTLFAELESLSSEANTTPGQHRISGRGQHQRESDVALLWWFHRIIQTTWPVASEYLVIRCIHIINYILDSDMHESQLVQPEDLRNNCQRRTRAFEASHLGTSFVRIVLKMNETRSFLLRSEQYIDSSYQSFASHKLSYMAAVRILVDEVNPPNDVHHPKLERTQDNGH</sequence>
<dbReference type="HOGENOM" id="CLU_1384891_0_0_1"/>
<evidence type="ECO:0000313" key="2">
    <source>
        <dbReference type="Proteomes" id="UP000053989"/>
    </source>
</evidence>
<keyword evidence="2" id="KW-1185">Reference proteome</keyword>
<protein>
    <submittedName>
        <fullName evidence="1">Uncharacterized protein</fullName>
    </submittedName>
</protein>
<organism evidence="1 2">
    <name type="scientific">Scleroderma citrinum Foug A</name>
    <dbReference type="NCBI Taxonomy" id="1036808"/>
    <lineage>
        <taxon>Eukaryota</taxon>
        <taxon>Fungi</taxon>
        <taxon>Dikarya</taxon>
        <taxon>Basidiomycota</taxon>
        <taxon>Agaricomycotina</taxon>
        <taxon>Agaricomycetes</taxon>
        <taxon>Agaricomycetidae</taxon>
        <taxon>Boletales</taxon>
        <taxon>Sclerodermatineae</taxon>
        <taxon>Sclerodermataceae</taxon>
        <taxon>Scleroderma</taxon>
    </lineage>
</organism>
<dbReference type="EMBL" id="KN822286">
    <property type="protein sequence ID" value="KIM51100.1"/>
    <property type="molecule type" value="Genomic_DNA"/>
</dbReference>
<dbReference type="Proteomes" id="UP000053989">
    <property type="component" value="Unassembled WGS sequence"/>
</dbReference>
<gene>
    <name evidence="1" type="ORF">SCLCIDRAFT_684040</name>
</gene>
<evidence type="ECO:0000313" key="1">
    <source>
        <dbReference type="EMBL" id="KIM51100.1"/>
    </source>
</evidence>
<dbReference type="OrthoDB" id="2688287at2759"/>
<accession>A0A0C3CR94</accession>